<accession>A0A1R3JX35</accession>
<name>A0A1R3JX35_COCAP</name>
<feature type="region of interest" description="Disordered" evidence="1">
    <location>
        <begin position="30"/>
        <end position="50"/>
    </location>
</feature>
<evidence type="ECO:0000256" key="1">
    <source>
        <dbReference type="SAM" id="MobiDB-lite"/>
    </source>
</evidence>
<gene>
    <name evidence="2" type="ORF">CCACVL1_03844</name>
</gene>
<dbReference type="AlphaFoldDB" id="A0A1R3JX35"/>
<dbReference type="Gramene" id="OMO99341">
    <property type="protein sequence ID" value="OMO99341"/>
    <property type="gene ID" value="CCACVL1_03844"/>
</dbReference>
<reference evidence="2 3" key="1">
    <citation type="submission" date="2013-09" db="EMBL/GenBank/DDBJ databases">
        <title>Corchorus capsularis genome sequencing.</title>
        <authorList>
            <person name="Alam M."/>
            <person name="Haque M.S."/>
            <person name="Islam M.S."/>
            <person name="Emdad E.M."/>
            <person name="Islam M.M."/>
            <person name="Ahmed B."/>
            <person name="Halim A."/>
            <person name="Hossen Q.M.M."/>
            <person name="Hossain M.Z."/>
            <person name="Ahmed R."/>
            <person name="Khan M.M."/>
            <person name="Islam R."/>
            <person name="Rashid M.M."/>
            <person name="Khan S.A."/>
            <person name="Rahman M.S."/>
            <person name="Alam M."/>
        </authorList>
    </citation>
    <scope>NUCLEOTIDE SEQUENCE [LARGE SCALE GENOMIC DNA]</scope>
    <source>
        <strain evidence="3">cv. CVL-1</strain>
        <tissue evidence="2">Whole seedling</tissue>
    </source>
</reference>
<evidence type="ECO:0000313" key="2">
    <source>
        <dbReference type="EMBL" id="OMO99341.1"/>
    </source>
</evidence>
<evidence type="ECO:0000313" key="3">
    <source>
        <dbReference type="Proteomes" id="UP000188268"/>
    </source>
</evidence>
<comment type="caution">
    <text evidence="2">The sequence shown here is derived from an EMBL/GenBank/DDBJ whole genome shotgun (WGS) entry which is preliminary data.</text>
</comment>
<keyword evidence="3" id="KW-1185">Reference proteome</keyword>
<dbReference type="Proteomes" id="UP000188268">
    <property type="component" value="Unassembled WGS sequence"/>
</dbReference>
<dbReference type="EMBL" id="AWWV01006891">
    <property type="protein sequence ID" value="OMO99341.1"/>
    <property type="molecule type" value="Genomic_DNA"/>
</dbReference>
<organism evidence="2 3">
    <name type="scientific">Corchorus capsularis</name>
    <name type="common">Jute</name>
    <dbReference type="NCBI Taxonomy" id="210143"/>
    <lineage>
        <taxon>Eukaryota</taxon>
        <taxon>Viridiplantae</taxon>
        <taxon>Streptophyta</taxon>
        <taxon>Embryophyta</taxon>
        <taxon>Tracheophyta</taxon>
        <taxon>Spermatophyta</taxon>
        <taxon>Magnoliopsida</taxon>
        <taxon>eudicotyledons</taxon>
        <taxon>Gunneridae</taxon>
        <taxon>Pentapetalae</taxon>
        <taxon>rosids</taxon>
        <taxon>malvids</taxon>
        <taxon>Malvales</taxon>
        <taxon>Malvaceae</taxon>
        <taxon>Grewioideae</taxon>
        <taxon>Apeibeae</taxon>
        <taxon>Corchorus</taxon>
    </lineage>
</organism>
<proteinExistence type="predicted"/>
<protein>
    <submittedName>
        <fullName evidence="2">Uncharacterized protein</fullName>
    </submittedName>
</protein>
<sequence>MSKAPWPGLREKYQKSSNIIYEKKRLVREVDGGGSGRERLSSPTVERGEK</sequence>